<feature type="active site" description="Proton donor/acceptor" evidence="6">
    <location>
        <position position="415"/>
    </location>
</feature>
<dbReference type="Gene3D" id="3.10.20.800">
    <property type="match status" value="1"/>
</dbReference>
<dbReference type="InterPro" id="IPR038054">
    <property type="entry name" value="LD_TPept-like_central_sf"/>
</dbReference>
<dbReference type="InterPro" id="IPR038063">
    <property type="entry name" value="Transpep_catalytic_dom"/>
</dbReference>
<dbReference type="Pfam" id="PF03734">
    <property type="entry name" value="YkuD"/>
    <property type="match status" value="1"/>
</dbReference>
<evidence type="ECO:0000313" key="8">
    <source>
        <dbReference type="EMBL" id="KRM29661.1"/>
    </source>
</evidence>
<dbReference type="GO" id="GO:0005576">
    <property type="term" value="C:extracellular region"/>
    <property type="evidence" value="ECO:0007669"/>
    <property type="project" value="TreeGrafter"/>
</dbReference>
<dbReference type="GO" id="GO:0071555">
    <property type="term" value="P:cell wall organization"/>
    <property type="evidence" value="ECO:0007669"/>
    <property type="project" value="UniProtKB-UniRule"/>
</dbReference>
<dbReference type="GO" id="GO:0008360">
    <property type="term" value="P:regulation of cell shape"/>
    <property type="evidence" value="ECO:0007669"/>
    <property type="project" value="UniProtKB-UniRule"/>
</dbReference>
<comment type="pathway">
    <text evidence="1 6">Cell wall biogenesis; peptidoglycan biosynthesis.</text>
</comment>
<evidence type="ECO:0000259" key="7">
    <source>
        <dbReference type="PROSITE" id="PS52029"/>
    </source>
</evidence>
<dbReference type="AlphaFoldDB" id="A0A0R1XJ23"/>
<dbReference type="eggNOG" id="COG1376">
    <property type="taxonomic scope" value="Bacteria"/>
</dbReference>
<dbReference type="PATRIC" id="fig|1122147.4.peg.503"/>
<keyword evidence="5 6" id="KW-0961">Cell wall biogenesis/degradation</keyword>
<protein>
    <submittedName>
        <fullName evidence="8">ErfK YbiS YcfS YnhG family protein</fullName>
    </submittedName>
</protein>
<dbReference type="RefSeq" id="WP_027829381.1">
    <property type="nucleotide sequence ID" value="NZ_AUEH01000056.1"/>
</dbReference>
<dbReference type="PROSITE" id="PS52029">
    <property type="entry name" value="LD_TPASE"/>
    <property type="match status" value="1"/>
</dbReference>
<dbReference type="OrthoDB" id="3176960at2"/>
<name>A0A0R1XJ23_9LACO</name>
<dbReference type="InterPro" id="IPR050979">
    <property type="entry name" value="LD-transpeptidase"/>
</dbReference>
<evidence type="ECO:0000256" key="3">
    <source>
        <dbReference type="ARBA" id="ARBA00022960"/>
    </source>
</evidence>
<keyword evidence="3 6" id="KW-0133">Cell shape</keyword>
<dbReference type="EMBL" id="AZFW01000012">
    <property type="protein sequence ID" value="KRM29661.1"/>
    <property type="molecule type" value="Genomic_DNA"/>
</dbReference>
<organism evidence="8 9">
    <name type="scientific">Schleiferilactobacillus harbinensis DSM 16991</name>
    <dbReference type="NCBI Taxonomy" id="1122147"/>
    <lineage>
        <taxon>Bacteria</taxon>
        <taxon>Bacillati</taxon>
        <taxon>Bacillota</taxon>
        <taxon>Bacilli</taxon>
        <taxon>Lactobacillales</taxon>
        <taxon>Lactobacillaceae</taxon>
        <taxon>Schleiferilactobacillus</taxon>
    </lineage>
</organism>
<dbReference type="Gene3D" id="2.40.440.10">
    <property type="entry name" value="L,D-transpeptidase catalytic domain-like"/>
    <property type="match status" value="1"/>
</dbReference>
<dbReference type="GO" id="GO:0071972">
    <property type="term" value="F:peptidoglycan L,D-transpeptidase activity"/>
    <property type="evidence" value="ECO:0007669"/>
    <property type="project" value="TreeGrafter"/>
</dbReference>
<evidence type="ECO:0000256" key="2">
    <source>
        <dbReference type="ARBA" id="ARBA00022679"/>
    </source>
</evidence>
<dbReference type="Proteomes" id="UP000050949">
    <property type="component" value="Unassembled WGS sequence"/>
</dbReference>
<dbReference type="InterPro" id="IPR022029">
    <property type="entry name" value="YoaR-like_PG-bd"/>
</dbReference>
<proteinExistence type="predicted"/>
<keyword evidence="4 6" id="KW-0573">Peptidoglycan synthesis</keyword>
<evidence type="ECO:0000313" key="9">
    <source>
        <dbReference type="Proteomes" id="UP000050949"/>
    </source>
</evidence>
<dbReference type="GO" id="GO:0018104">
    <property type="term" value="P:peptidoglycan-protein cross-linking"/>
    <property type="evidence" value="ECO:0007669"/>
    <property type="project" value="TreeGrafter"/>
</dbReference>
<dbReference type="GO" id="GO:0016740">
    <property type="term" value="F:transferase activity"/>
    <property type="evidence" value="ECO:0007669"/>
    <property type="project" value="UniProtKB-KW"/>
</dbReference>
<dbReference type="PANTHER" id="PTHR30582:SF33">
    <property type="entry name" value="EXPORTED PROTEIN"/>
    <property type="match status" value="1"/>
</dbReference>
<evidence type="ECO:0000256" key="4">
    <source>
        <dbReference type="ARBA" id="ARBA00022984"/>
    </source>
</evidence>
<reference evidence="8 9" key="1">
    <citation type="journal article" date="2015" name="Genome Announc.">
        <title>Expanding the biotechnology potential of lactobacilli through comparative genomics of 213 strains and associated genera.</title>
        <authorList>
            <person name="Sun Z."/>
            <person name="Harris H.M."/>
            <person name="McCann A."/>
            <person name="Guo C."/>
            <person name="Argimon S."/>
            <person name="Zhang W."/>
            <person name="Yang X."/>
            <person name="Jeffery I.B."/>
            <person name="Cooney J.C."/>
            <person name="Kagawa T.F."/>
            <person name="Liu W."/>
            <person name="Song Y."/>
            <person name="Salvetti E."/>
            <person name="Wrobel A."/>
            <person name="Rasinkangas P."/>
            <person name="Parkhill J."/>
            <person name="Rea M.C."/>
            <person name="O'Sullivan O."/>
            <person name="Ritari J."/>
            <person name="Douillard F.P."/>
            <person name="Paul Ross R."/>
            <person name="Yang R."/>
            <person name="Briner A.E."/>
            <person name="Felis G.E."/>
            <person name="de Vos W.M."/>
            <person name="Barrangou R."/>
            <person name="Klaenhammer T.R."/>
            <person name="Caufield P.W."/>
            <person name="Cui Y."/>
            <person name="Zhang H."/>
            <person name="O'Toole P.W."/>
        </authorList>
    </citation>
    <scope>NUCLEOTIDE SEQUENCE [LARGE SCALE GENOMIC DNA]</scope>
    <source>
        <strain evidence="8 9">DSM 16991</strain>
    </source>
</reference>
<dbReference type="SUPFAM" id="SSF141523">
    <property type="entry name" value="L,D-transpeptidase catalytic domain-like"/>
    <property type="match status" value="1"/>
</dbReference>
<dbReference type="PANTHER" id="PTHR30582">
    <property type="entry name" value="L,D-TRANSPEPTIDASE"/>
    <property type="match status" value="1"/>
</dbReference>
<evidence type="ECO:0000256" key="6">
    <source>
        <dbReference type="PROSITE-ProRule" id="PRU01373"/>
    </source>
</evidence>
<sequence>MQFKKSAVIGGGLALIALLGVYLGFALHYQDTMLPHTTFAGVAVGGMKVADAQAKIKANTLDKQYVLDDQDKQVATFTGNSVGTFQDVGKDLVALKRDQNPWAWPAALVGGEATAADDSTHSLKLDKKKVDTFANQTVAKLNQGRTQTTNASIAKKDGEFVITKETYGNALDKTKVANLVTKMVSTGQTKADLKSTYVRPTVTAGSAKLQSDLTTLKKLSTVKGTYSIAGDSVTIPEHLIKNSVYYKDGSIEVNPSVFSDFLAQLATKYNTIDKTRTFKTTNSGTVSVPAGTFGWSIQQSSEADALAATIKKGEDFTRHPLVSGSGQSFHGSEVGKTYVEVSKAKQHMWVYIDGVEKISTDVVTGKPKQNTPSGAFFVWSKQRNATLKGLNDDGSKYASPVSYWMPIDYTGVGLHDSPWQPQYGGDWYKEHGSHGCVNTPPTVMAQLYSIVPAGTPVIIY</sequence>
<accession>A0A0R1XJ23</accession>
<feature type="active site" description="Nucleophile" evidence="6">
    <location>
        <position position="436"/>
    </location>
</feature>
<comment type="caution">
    <text evidence="8">The sequence shown here is derived from an EMBL/GenBank/DDBJ whole genome shotgun (WGS) entry which is preliminary data.</text>
</comment>
<dbReference type="CDD" id="cd16913">
    <property type="entry name" value="YkuD_like"/>
    <property type="match status" value="1"/>
</dbReference>
<evidence type="ECO:0000256" key="5">
    <source>
        <dbReference type="ARBA" id="ARBA00023316"/>
    </source>
</evidence>
<dbReference type="InterPro" id="IPR005490">
    <property type="entry name" value="LD_TPept_cat_dom"/>
</dbReference>
<keyword evidence="2" id="KW-0808">Transferase</keyword>
<feature type="domain" description="L,D-TPase catalytic" evidence="7">
    <location>
        <begin position="337"/>
        <end position="460"/>
    </location>
</feature>
<dbReference type="UniPathway" id="UPA00219"/>
<evidence type="ECO:0000256" key="1">
    <source>
        <dbReference type="ARBA" id="ARBA00004752"/>
    </source>
</evidence>
<dbReference type="Pfam" id="PF12229">
    <property type="entry name" value="PG_binding_4"/>
    <property type="match status" value="2"/>
</dbReference>
<gene>
    <name evidence="8" type="ORF">FC91_GL000482</name>
</gene>
<dbReference type="SUPFAM" id="SSF143985">
    <property type="entry name" value="L,D-transpeptidase pre-catalytic domain-like"/>
    <property type="match status" value="1"/>
</dbReference>